<comment type="subcellular location">
    <subcellularLocation>
        <location evidence="1">Cell envelope</location>
    </subcellularLocation>
</comment>
<dbReference type="KEGG" id="smam:Mal15_37480"/>
<evidence type="ECO:0000259" key="3">
    <source>
        <dbReference type="Pfam" id="PF25881"/>
    </source>
</evidence>
<dbReference type="PANTHER" id="PTHR32347:SF27">
    <property type="entry name" value="RND EFFLUX PUMP MEMBRANE FUSION PROTEIN BARREL-SANDWICH DOMAIN-CONTAINING PROTEIN"/>
    <property type="match status" value="1"/>
</dbReference>
<dbReference type="Pfam" id="PF25954">
    <property type="entry name" value="Beta-barrel_RND_2"/>
    <property type="match status" value="1"/>
</dbReference>
<dbReference type="Pfam" id="PF25881">
    <property type="entry name" value="HH_YBHG"/>
    <property type="match status" value="1"/>
</dbReference>
<dbReference type="Gene3D" id="2.40.30.170">
    <property type="match status" value="1"/>
</dbReference>
<evidence type="ECO:0000256" key="2">
    <source>
        <dbReference type="ARBA" id="ARBA00023054"/>
    </source>
</evidence>
<accession>A0A5B9MEJ2</accession>
<feature type="domain" description="YbhG-like alpha-helical hairpin" evidence="3">
    <location>
        <begin position="92"/>
        <end position="218"/>
    </location>
</feature>
<organism evidence="5 6">
    <name type="scientific">Stieleria maiorica</name>
    <dbReference type="NCBI Taxonomy" id="2795974"/>
    <lineage>
        <taxon>Bacteria</taxon>
        <taxon>Pseudomonadati</taxon>
        <taxon>Planctomycetota</taxon>
        <taxon>Planctomycetia</taxon>
        <taxon>Pirellulales</taxon>
        <taxon>Pirellulaceae</taxon>
        <taxon>Stieleria</taxon>
    </lineage>
</organism>
<dbReference type="RefSeq" id="WP_147869045.1">
    <property type="nucleotide sequence ID" value="NZ_CP036264.1"/>
</dbReference>
<dbReference type="GO" id="GO:0030313">
    <property type="term" value="C:cell envelope"/>
    <property type="evidence" value="ECO:0007669"/>
    <property type="project" value="UniProtKB-SubCell"/>
</dbReference>
<dbReference type="AlphaFoldDB" id="A0A5B9MEJ2"/>
<evidence type="ECO:0000259" key="4">
    <source>
        <dbReference type="Pfam" id="PF25954"/>
    </source>
</evidence>
<dbReference type="InterPro" id="IPR058792">
    <property type="entry name" value="Beta-barrel_RND_2"/>
</dbReference>
<evidence type="ECO:0000256" key="1">
    <source>
        <dbReference type="ARBA" id="ARBA00004196"/>
    </source>
</evidence>
<dbReference type="SUPFAM" id="SSF111369">
    <property type="entry name" value="HlyD-like secretion proteins"/>
    <property type="match status" value="2"/>
</dbReference>
<name>A0A5B9MEJ2_9BACT</name>
<keyword evidence="6" id="KW-1185">Reference proteome</keyword>
<dbReference type="InterPro" id="IPR059052">
    <property type="entry name" value="HH_YbhG-like"/>
</dbReference>
<protein>
    <submittedName>
        <fullName evidence="5">Inner membrane protein YiaV</fullName>
    </submittedName>
</protein>
<proteinExistence type="predicted"/>
<gene>
    <name evidence="5" type="primary">yiaV</name>
    <name evidence="5" type="ORF">Mal15_37480</name>
</gene>
<dbReference type="Gene3D" id="2.40.50.100">
    <property type="match status" value="1"/>
</dbReference>
<dbReference type="PANTHER" id="PTHR32347">
    <property type="entry name" value="EFFLUX SYSTEM COMPONENT YKNX-RELATED"/>
    <property type="match status" value="1"/>
</dbReference>
<feature type="domain" description="CusB-like beta-barrel" evidence="4">
    <location>
        <begin position="260"/>
        <end position="303"/>
    </location>
</feature>
<evidence type="ECO:0000313" key="6">
    <source>
        <dbReference type="Proteomes" id="UP000321353"/>
    </source>
</evidence>
<dbReference type="InterPro" id="IPR050465">
    <property type="entry name" value="UPF0194_transport"/>
</dbReference>
<sequence>MRQLFLAGAFAALGTGILIIADQHQRANSRPAALPEKAETVIAQSSVHAAGRIEGTTENVLIRPQFPGRIESVFVARGSRVEKGQVLFQLETRRYEAQRDLASATLSAARAKRMRLVAGARDSEIEAAKQEMIAAQARYDSSKTRFERASKLFSRNALSSQGLEDYRADHDANLALLQAAHQRYETIKADPRLADLMAADAEIASAQAQLDMAEIDLQRCSVVSPCPAVVLAVEINPGEWISPEMPDAALELSNTERLRVVADVDERDALTVTLGQTCEVTADALPGQHFSGVVVEIEPRMEPKKIYGGWAGERNETHTRRVWIDLRTDVTLPVGLPVEVMIH</sequence>
<reference evidence="5 6" key="1">
    <citation type="submission" date="2019-02" db="EMBL/GenBank/DDBJ databases">
        <title>Planctomycetal bacteria perform biofilm scaping via a novel small molecule.</title>
        <authorList>
            <person name="Jeske O."/>
            <person name="Boedeker C."/>
            <person name="Wiegand S."/>
            <person name="Breitling P."/>
            <person name="Kallscheuer N."/>
            <person name="Jogler M."/>
            <person name="Rohde M."/>
            <person name="Petersen J."/>
            <person name="Medema M.H."/>
            <person name="Surup F."/>
            <person name="Jogler C."/>
        </authorList>
    </citation>
    <scope>NUCLEOTIDE SEQUENCE [LARGE SCALE GENOMIC DNA]</scope>
    <source>
        <strain evidence="5 6">Mal15</strain>
    </source>
</reference>
<dbReference type="Proteomes" id="UP000321353">
    <property type="component" value="Chromosome"/>
</dbReference>
<keyword evidence="2" id="KW-0175">Coiled coil</keyword>
<evidence type="ECO:0000313" key="5">
    <source>
        <dbReference type="EMBL" id="QEF99682.1"/>
    </source>
</evidence>
<dbReference type="EMBL" id="CP036264">
    <property type="protein sequence ID" value="QEF99682.1"/>
    <property type="molecule type" value="Genomic_DNA"/>
</dbReference>